<evidence type="ECO:0000259" key="1">
    <source>
        <dbReference type="Pfam" id="PF00149"/>
    </source>
</evidence>
<feature type="domain" description="Calcineurin-like phosphoesterase" evidence="1">
    <location>
        <begin position="8"/>
        <end position="151"/>
    </location>
</feature>
<evidence type="ECO:0000313" key="3">
    <source>
        <dbReference type="EMBL" id="CAB4214480.1"/>
    </source>
</evidence>
<sequence>MTKSRRHLVIPDVQAKSGINFAFLTAIGLYAAEKQPDVIIIGGDFADLPSLSSYDVGKKSFEGRTYQSDVNAAKRAMDALMKPIHSEIHRQRRNRAKMWIPELYLTLGNHENRISRAIEYDRKLEGLISVEDLGYELHGFKVFPFLGVIVVDGVAYSHYFTSGVMGRPICSAAALLSKLHQSCFAFHQQGRLIAYGKRADGRSLTAILSGSCYEHSEEYLGLQGNNHWRGCYMLNQVRDGEFDEMPLSLEYLKRRYL</sequence>
<dbReference type="EMBL" id="LR798402">
    <property type="protein sequence ID" value="CAB5229304.1"/>
    <property type="molecule type" value="Genomic_DNA"/>
</dbReference>
<dbReference type="Pfam" id="PF00149">
    <property type="entry name" value="Metallophos"/>
    <property type="match status" value="1"/>
</dbReference>
<dbReference type="InterPro" id="IPR004843">
    <property type="entry name" value="Calcineurin-like_PHP"/>
</dbReference>
<dbReference type="InterPro" id="IPR029052">
    <property type="entry name" value="Metallo-depent_PP-like"/>
</dbReference>
<dbReference type="EMBL" id="LR797402">
    <property type="protein sequence ID" value="CAB4214480.1"/>
    <property type="molecule type" value="Genomic_DNA"/>
</dbReference>
<protein>
    <recommendedName>
        <fullName evidence="1">Calcineurin-like phosphoesterase domain-containing protein</fullName>
    </recommendedName>
</protein>
<accession>A0A6J5SJ83</accession>
<reference evidence="3" key="1">
    <citation type="submission" date="2020-05" db="EMBL/GenBank/DDBJ databases">
        <authorList>
            <person name="Chiriac C."/>
            <person name="Salcher M."/>
            <person name="Ghai R."/>
            <person name="Kavagutti S V."/>
        </authorList>
    </citation>
    <scope>NUCLEOTIDE SEQUENCE</scope>
</reference>
<name>A0A6J5SJ83_9CAUD</name>
<organism evidence="3">
    <name type="scientific">uncultured Caudovirales phage</name>
    <dbReference type="NCBI Taxonomy" id="2100421"/>
    <lineage>
        <taxon>Viruses</taxon>
        <taxon>Duplodnaviria</taxon>
        <taxon>Heunggongvirae</taxon>
        <taxon>Uroviricota</taxon>
        <taxon>Caudoviricetes</taxon>
        <taxon>Peduoviridae</taxon>
        <taxon>Maltschvirus</taxon>
        <taxon>Maltschvirus maltsch</taxon>
    </lineage>
</organism>
<dbReference type="GO" id="GO:0016787">
    <property type="term" value="F:hydrolase activity"/>
    <property type="evidence" value="ECO:0007669"/>
    <property type="project" value="InterPro"/>
</dbReference>
<proteinExistence type="predicted"/>
<gene>
    <name evidence="2" type="ORF">UFOVP1103_18</name>
    <name evidence="3" type="ORF">UFOVP1464_44</name>
    <name evidence="4" type="ORF">UFOVP1553_18</name>
</gene>
<evidence type="ECO:0000313" key="4">
    <source>
        <dbReference type="EMBL" id="CAB5229304.1"/>
    </source>
</evidence>
<dbReference type="EMBL" id="LR797046">
    <property type="protein sequence ID" value="CAB4183481.1"/>
    <property type="molecule type" value="Genomic_DNA"/>
</dbReference>
<dbReference type="SUPFAM" id="SSF56300">
    <property type="entry name" value="Metallo-dependent phosphatases"/>
    <property type="match status" value="1"/>
</dbReference>
<evidence type="ECO:0000313" key="2">
    <source>
        <dbReference type="EMBL" id="CAB4183481.1"/>
    </source>
</evidence>